<evidence type="ECO:0000313" key="2">
    <source>
        <dbReference type="Proteomes" id="UP000324800"/>
    </source>
</evidence>
<organism evidence="1 2">
    <name type="scientific">Streblomastix strix</name>
    <dbReference type="NCBI Taxonomy" id="222440"/>
    <lineage>
        <taxon>Eukaryota</taxon>
        <taxon>Metamonada</taxon>
        <taxon>Preaxostyla</taxon>
        <taxon>Oxymonadida</taxon>
        <taxon>Streblomastigidae</taxon>
        <taxon>Streblomastix</taxon>
    </lineage>
</organism>
<dbReference type="SUPFAM" id="SSF48371">
    <property type="entry name" value="ARM repeat"/>
    <property type="match status" value="1"/>
</dbReference>
<evidence type="ECO:0000313" key="1">
    <source>
        <dbReference type="EMBL" id="KAA6368823.1"/>
    </source>
</evidence>
<accession>A0A5J4UF99</accession>
<dbReference type="InterPro" id="IPR016024">
    <property type="entry name" value="ARM-type_fold"/>
</dbReference>
<protein>
    <submittedName>
        <fullName evidence="1">Uncharacterized protein</fullName>
    </submittedName>
</protein>
<name>A0A5J4UF99_9EUKA</name>
<proteinExistence type="predicted"/>
<dbReference type="EMBL" id="SNRW01016960">
    <property type="protein sequence ID" value="KAA6368823.1"/>
    <property type="molecule type" value="Genomic_DNA"/>
</dbReference>
<sequence length="295" mass="33732">MNHLEHWKGKHCIPELVAKLDSNDESVKLKALKKTMKKIGKARMECCRAKQFSGLLDKINLLMIDLKSKKAEHAIAILELLSTKITVMQDEEVDKLINIFKAKELDTIMKLTFLNKATPEPLKESLAYSISALGVIKYTYESCFESVIEFLLEKLKAMEELLGKQPYNKELDPKRSKYGFRTLATILNALCIFTFEDYAFNQKIMNYGGIEIGLRYLNHKSTKIRVIASTLFGLSCFKNIGFHFRKINNCLDILSINIPPPLLITVSSTQSDHNSPQMHLQHLHTGWTKPMLLLK</sequence>
<dbReference type="Proteomes" id="UP000324800">
    <property type="component" value="Unassembled WGS sequence"/>
</dbReference>
<gene>
    <name evidence="1" type="ORF">EZS28_035650</name>
</gene>
<reference evidence="1 2" key="1">
    <citation type="submission" date="2019-03" db="EMBL/GenBank/DDBJ databases">
        <title>Single cell metagenomics reveals metabolic interactions within the superorganism composed of flagellate Streblomastix strix and complex community of Bacteroidetes bacteria on its surface.</title>
        <authorList>
            <person name="Treitli S.C."/>
            <person name="Kolisko M."/>
            <person name="Husnik F."/>
            <person name="Keeling P."/>
            <person name="Hampl V."/>
        </authorList>
    </citation>
    <scope>NUCLEOTIDE SEQUENCE [LARGE SCALE GENOMIC DNA]</scope>
    <source>
        <strain evidence="1">ST1C</strain>
    </source>
</reference>
<comment type="caution">
    <text evidence="1">The sequence shown here is derived from an EMBL/GenBank/DDBJ whole genome shotgun (WGS) entry which is preliminary data.</text>
</comment>
<dbReference type="AlphaFoldDB" id="A0A5J4UF99"/>